<evidence type="ECO:0000313" key="2">
    <source>
        <dbReference type="Proteomes" id="UP000217696"/>
    </source>
</evidence>
<name>A0A0U4WD73_9BACL</name>
<accession>A0A0U4WD73</accession>
<dbReference type="InterPro" id="IPR016181">
    <property type="entry name" value="Acyl_CoA_acyltransferase"/>
</dbReference>
<dbReference type="EMBL" id="AP017312">
    <property type="protein sequence ID" value="BAU26763.1"/>
    <property type="molecule type" value="Genomic_DNA"/>
</dbReference>
<dbReference type="OrthoDB" id="9127144at2"/>
<dbReference type="GO" id="GO:0016747">
    <property type="term" value="F:acyltransferase activity, transferring groups other than amino-acyl groups"/>
    <property type="evidence" value="ECO:0007669"/>
    <property type="project" value="InterPro"/>
</dbReference>
<dbReference type="Proteomes" id="UP000217696">
    <property type="component" value="Chromosome"/>
</dbReference>
<organism evidence="1 2">
    <name type="scientific">Aneurinibacillus soli</name>
    <dbReference type="NCBI Taxonomy" id="1500254"/>
    <lineage>
        <taxon>Bacteria</taxon>
        <taxon>Bacillati</taxon>
        <taxon>Bacillota</taxon>
        <taxon>Bacilli</taxon>
        <taxon>Bacillales</taxon>
        <taxon>Paenibacillaceae</taxon>
        <taxon>Aneurinibacillus group</taxon>
        <taxon>Aneurinibacillus</taxon>
    </lineage>
</organism>
<dbReference type="Pfam" id="PF13508">
    <property type="entry name" value="Acetyltransf_7"/>
    <property type="match status" value="1"/>
</dbReference>
<dbReference type="PROSITE" id="PS51186">
    <property type="entry name" value="GNAT"/>
    <property type="match status" value="1"/>
</dbReference>
<dbReference type="SUPFAM" id="SSF55729">
    <property type="entry name" value="Acyl-CoA N-acyltransferases (Nat)"/>
    <property type="match status" value="1"/>
</dbReference>
<evidence type="ECO:0000313" key="1">
    <source>
        <dbReference type="EMBL" id="BAU26763.1"/>
    </source>
</evidence>
<dbReference type="Gene3D" id="3.40.630.30">
    <property type="match status" value="1"/>
</dbReference>
<gene>
    <name evidence="1" type="ORF">CB4_00931</name>
</gene>
<reference evidence="1 2" key="1">
    <citation type="submission" date="2015-12" db="EMBL/GenBank/DDBJ databases">
        <title>Genome sequence of Aneurinibacillus soli.</title>
        <authorList>
            <person name="Lee J.S."/>
            <person name="Lee K.C."/>
            <person name="Kim K.K."/>
            <person name="Lee B.W."/>
        </authorList>
    </citation>
    <scope>NUCLEOTIDE SEQUENCE [LARGE SCALE GENOMIC DNA]</scope>
    <source>
        <strain evidence="1 2">CB4</strain>
    </source>
</reference>
<dbReference type="InterPro" id="IPR000182">
    <property type="entry name" value="GNAT_dom"/>
</dbReference>
<sequence>MFEHVVTLRTVEEVDETILLHLFFNSSPDLQNMPIPDDAKSVLVRQQFLAEQYFLKTHFPDADVRVIFLNEQPIGRFNVHRGQEAYRILAIALLPEFRSMGIGRSLLEDILQEAANCRKKVCLQVAWHNGSARALYERLGFEMVEDKGVYCEMQWTP</sequence>
<protein>
    <submittedName>
        <fullName evidence="1">Putative acetyltransferase</fullName>
    </submittedName>
</protein>
<proteinExistence type="predicted"/>
<keyword evidence="2" id="KW-1185">Reference proteome</keyword>
<dbReference type="KEGG" id="asoc:CB4_00931"/>
<dbReference type="RefSeq" id="WP_096463777.1">
    <property type="nucleotide sequence ID" value="NZ_AP017312.1"/>
</dbReference>
<dbReference type="AlphaFoldDB" id="A0A0U4WD73"/>
<keyword evidence="1" id="KW-0808">Transferase</keyword>
<dbReference type="CDD" id="cd04301">
    <property type="entry name" value="NAT_SF"/>
    <property type="match status" value="1"/>
</dbReference>